<dbReference type="EMBL" id="MK814615">
    <property type="protein sequence ID" value="QCI04768.1"/>
    <property type="molecule type" value="Genomic_DNA"/>
</dbReference>
<sequence>MYVFNQSLFHSFNSRQVVKVIAGLNNNNIYQILKLIKAIELSNATYIDIIANPKIVMILKAMTDLPICVSSINPIELYNCVLAGADIVELGNFDVFYDKEIKFSAKNILDLAIETRHLIPFKDICVTIPYHLSLYEQIGLSQKLEKNGINFLQTEGGIVLAGSPLDQKADCIFASTYIASASLSSTYAISHAVNIPVISASGINCLSAPIALSYGASGIGIGRMINQLVDINIMSNYIDEIKYSLSSKTNYIINNLEILNILDTQLEMITHKHLLKSF</sequence>
<dbReference type="PANTHER" id="PTHR36895:SF1">
    <property type="entry name" value="YCF23 PROTEIN"/>
    <property type="match status" value="1"/>
</dbReference>
<proteinExistence type="inferred from homology"/>
<evidence type="ECO:0000256" key="3">
    <source>
        <dbReference type="ARBA" id="ARBA00021523"/>
    </source>
</evidence>
<dbReference type="InterPro" id="IPR007570">
    <property type="entry name" value="Uncharacterised_Ycf23"/>
</dbReference>
<gene>
    <name evidence="5" type="primary">ycf23</name>
</gene>
<dbReference type="SUPFAM" id="SSF51395">
    <property type="entry name" value="FMN-linked oxidoreductases"/>
    <property type="match status" value="1"/>
</dbReference>
<dbReference type="PANTHER" id="PTHR36895">
    <property type="match status" value="1"/>
</dbReference>
<comment type="subcellular location">
    <subcellularLocation>
        <location evidence="1">Plastid</location>
    </subcellularLocation>
</comment>
<reference evidence="5" key="2">
    <citation type="submission" date="2019-04" db="EMBL/GenBank/DDBJ databases">
        <authorList>
            <person name="Pasella M."/>
        </authorList>
    </citation>
    <scope>NUCLEOTIDE SEQUENCE</scope>
    <source>
        <strain evidence="5">PD2926</strain>
    </source>
</reference>
<dbReference type="GO" id="GO:0009536">
    <property type="term" value="C:plastid"/>
    <property type="evidence" value="ECO:0007669"/>
    <property type="project" value="UniProtKB-SubCell"/>
</dbReference>
<protein>
    <recommendedName>
        <fullName evidence="3">Uncharacterized protein ycf23</fullName>
    </recommendedName>
</protein>
<dbReference type="AlphaFoldDB" id="A0A4D6WQE3"/>
<reference evidence="5" key="1">
    <citation type="journal article" date="2019" name="Mol. Phylogenet. Evol.">
        <title>Morphological evolution and classification of the red algal order Ceramiales inferred using plastid phylogenomics.</title>
        <authorList>
            <person name="Diaz-Tapia P."/>
            <person name="Pasella M.M."/>
            <person name="Verbruggen H."/>
            <person name="Maggs C.A."/>
        </authorList>
    </citation>
    <scope>NUCLEOTIDE SEQUENCE</scope>
    <source>
        <strain evidence="5">PD2926</strain>
    </source>
</reference>
<keyword evidence="4 5" id="KW-0934">Plastid</keyword>
<geneLocation type="plastid" evidence="5"/>
<evidence type="ECO:0000256" key="4">
    <source>
        <dbReference type="ARBA" id="ARBA00022640"/>
    </source>
</evidence>
<evidence type="ECO:0000256" key="2">
    <source>
        <dbReference type="ARBA" id="ARBA00009664"/>
    </source>
</evidence>
<organism evidence="5">
    <name type="scientific">Bornetia secundiflora</name>
    <dbReference type="NCBI Taxonomy" id="2575637"/>
    <lineage>
        <taxon>Eukaryota</taxon>
        <taxon>Rhodophyta</taxon>
        <taxon>Florideophyceae</taxon>
        <taxon>Rhodymeniophycidae</taxon>
        <taxon>Ceramiales</taxon>
        <taxon>Wrangeliaceae</taxon>
        <taxon>Bornetia</taxon>
    </lineage>
</organism>
<evidence type="ECO:0000256" key="1">
    <source>
        <dbReference type="ARBA" id="ARBA00004474"/>
    </source>
</evidence>
<evidence type="ECO:0000313" key="5">
    <source>
        <dbReference type="EMBL" id="QCI04768.1"/>
    </source>
</evidence>
<dbReference type="Pfam" id="PF04481">
    <property type="entry name" value="DUF561"/>
    <property type="match status" value="1"/>
</dbReference>
<accession>A0A4D6WQE3</accession>
<comment type="similarity">
    <text evidence="2">Belongs to the ycf23 family.</text>
</comment>
<name>A0A4D6WQE3_9FLOR</name>